<sequence length="116" mass="13849">MNENQISVDGVLISTEYAQNETVIKSIIPNRKNLPYYKYLKRYLHNELLQEYPELESEFARRIKLLGQEDQILTDAFLHIVEFSKEMLQHSDISIQDLPELELKRGFEYIKEQFII</sequence>
<name>A0A316WPK6_9FLAO</name>
<keyword evidence="2" id="KW-1185">Reference proteome</keyword>
<accession>A0A316WPK6</accession>
<comment type="caution">
    <text evidence="1">The sequence shown here is derived from an EMBL/GenBank/DDBJ whole genome shotgun (WGS) entry which is preliminary data.</text>
</comment>
<dbReference type="RefSeq" id="WP_103248477.1">
    <property type="nucleotide sequence ID" value="NZ_PPED02000009.1"/>
</dbReference>
<dbReference type="OrthoDB" id="1264133at2"/>
<protein>
    <submittedName>
        <fullName evidence="1">Uncharacterized protein</fullName>
    </submittedName>
</protein>
<organism evidence="1 2">
    <name type="scientific">Chryseobacterium phosphatilyticum</name>
    <dbReference type="NCBI Taxonomy" id="475075"/>
    <lineage>
        <taxon>Bacteria</taxon>
        <taxon>Pseudomonadati</taxon>
        <taxon>Bacteroidota</taxon>
        <taxon>Flavobacteriia</taxon>
        <taxon>Flavobacteriales</taxon>
        <taxon>Weeksellaceae</taxon>
        <taxon>Chryseobacterium group</taxon>
        <taxon>Chryseobacterium</taxon>
    </lineage>
</organism>
<reference evidence="1 2" key="1">
    <citation type="submission" date="2018-04" db="EMBL/GenBank/DDBJ databases">
        <title>Draft Genome Sequence of Phosphate-Solubilizing Chryseobacterium sp. ISE14 that is a Biocontrol and Plant Growth-Promoting Rhizobacterium Isolated from Cucumber.</title>
        <authorList>
            <person name="Jeong J.-J."/>
            <person name="Sang M.K."/>
            <person name="Choi I.-G."/>
            <person name="Kim K.D."/>
        </authorList>
    </citation>
    <scope>NUCLEOTIDE SEQUENCE [LARGE SCALE GENOMIC DNA]</scope>
    <source>
        <strain evidence="1 2">ISE14</strain>
    </source>
</reference>
<evidence type="ECO:0000313" key="1">
    <source>
        <dbReference type="EMBL" id="PWN62426.1"/>
    </source>
</evidence>
<evidence type="ECO:0000313" key="2">
    <source>
        <dbReference type="Proteomes" id="UP000236594"/>
    </source>
</evidence>
<proteinExistence type="predicted"/>
<dbReference type="EMBL" id="PPED02000009">
    <property type="protein sequence ID" value="PWN62426.1"/>
    <property type="molecule type" value="Genomic_DNA"/>
</dbReference>
<dbReference type="Proteomes" id="UP000236594">
    <property type="component" value="Unassembled WGS sequence"/>
</dbReference>
<dbReference type="AlphaFoldDB" id="A0A316WPK6"/>
<gene>
    <name evidence="1" type="ORF">C1631_022950</name>
</gene>